<dbReference type="GO" id="GO:0007026">
    <property type="term" value="P:negative regulation of microtubule depolymerization"/>
    <property type="evidence" value="ECO:0007669"/>
    <property type="project" value="TreeGrafter"/>
</dbReference>
<proteinExistence type="predicted"/>
<feature type="region of interest" description="Disordered" evidence="1">
    <location>
        <begin position="319"/>
        <end position="340"/>
    </location>
</feature>
<dbReference type="Pfam" id="PF05923">
    <property type="entry name" value="APC_r"/>
    <property type="match status" value="6"/>
</dbReference>
<accession>A0AA38HQ07</accession>
<dbReference type="InterPro" id="IPR009240">
    <property type="entry name" value="APC_15aa_rpt"/>
</dbReference>
<dbReference type="GO" id="GO:0016477">
    <property type="term" value="P:cell migration"/>
    <property type="evidence" value="ECO:0007669"/>
    <property type="project" value="TreeGrafter"/>
</dbReference>
<feature type="compositionally biased region" description="Polar residues" evidence="1">
    <location>
        <begin position="1"/>
        <end position="12"/>
    </location>
</feature>
<dbReference type="GO" id="GO:0008017">
    <property type="term" value="F:microtubule binding"/>
    <property type="evidence" value="ECO:0007669"/>
    <property type="project" value="TreeGrafter"/>
</dbReference>
<dbReference type="PANTHER" id="PTHR12607:SF12">
    <property type="entry name" value="APC-LIKE, ISOFORM A-RELATED"/>
    <property type="match status" value="1"/>
</dbReference>
<feature type="region of interest" description="Disordered" evidence="1">
    <location>
        <begin position="799"/>
        <end position="826"/>
    </location>
</feature>
<dbReference type="GO" id="GO:0008013">
    <property type="term" value="F:beta-catenin binding"/>
    <property type="evidence" value="ECO:0007669"/>
    <property type="project" value="InterPro"/>
</dbReference>
<gene>
    <name evidence="2" type="ORF">Zmor_003810</name>
</gene>
<dbReference type="GO" id="GO:0090090">
    <property type="term" value="P:negative regulation of canonical Wnt signaling pathway"/>
    <property type="evidence" value="ECO:0007669"/>
    <property type="project" value="TreeGrafter"/>
</dbReference>
<dbReference type="AlphaFoldDB" id="A0AA38HQ07"/>
<dbReference type="GO" id="GO:0005881">
    <property type="term" value="C:cytoplasmic microtubule"/>
    <property type="evidence" value="ECO:0007669"/>
    <property type="project" value="TreeGrafter"/>
</dbReference>
<dbReference type="InterPro" id="IPR026818">
    <property type="entry name" value="Apc_fam"/>
</dbReference>
<keyword evidence="3" id="KW-1185">Reference proteome</keyword>
<organism evidence="2 3">
    <name type="scientific">Zophobas morio</name>
    <dbReference type="NCBI Taxonomy" id="2755281"/>
    <lineage>
        <taxon>Eukaryota</taxon>
        <taxon>Metazoa</taxon>
        <taxon>Ecdysozoa</taxon>
        <taxon>Arthropoda</taxon>
        <taxon>Hexapoda</taxon>
        <taxon>Insecta</taxon>
        <taxon>Pterygota</taxon>
        <taxon>Neoptera</taxon>
        <taxon>Endopterygota</taxon>
        <taxon>Coleoptera</taxon>
        <taxon>Polyphaga</taxon>
        <taxon>Cucujiformia</taxon>
        <taxon>Tenebrionidae</taxon>
        <taxon>Zophobas</taxon>
    </lineage>
</organism>
<feature type="region of interest" description="Disordered" evidence="1">
    <location>
        <begin position="1"/>
        <end position="28"/>
    </location>
</feature>
<dbReference type="InterPro" id="IPR009223">
    <property type="entry name" value="APC_rpt"/>
</dbReference>
<comment type="caution">
    <text evidence="2">The sequence shown here is derived from an EMBL/GenBank/DDBJ whole genome shotgun (WGS) entry which is preliminary data.</text>
</comment>
<evidence type="ECO:0000313" key="2">
    <source>
        <dbReference type="EMBL" id="KAJ3640517.1"/>
    </source>
</evidence>
<dbReference type="Pfam" id="PF05972">
    <property type="entry name" value="APC_15aa"/>
    <property type="match status" value="1"/>
</dbReference>
<dbReference type="GO" id="GO:0016342">
    <property type="term" value="C:catenin complex"/>
    <property type="evidence" value="ECO:0007669"/>
    <property type="project" value="TreeGrafter"/>
</dbReference>
<protein>
    <recommendedName>
        <fullName evidence="4">Adenomatous polyposis coli protein</fullName>
    </recommendedName>
</protein>
<evidence type="ECO:0008006" key="4">
    <source>
        <dbReference type="Google" id="ProtNLM"/>
    </source>
</evidence>
<dbReference type="PANTHER" id="PTHR12607">
    <property type="entry name" value="ADENOMATOUS POLYPOSIS COLI PROTEIN FAMILY"/>
    <property type="match status" value="1"/>
</dbReference>
<dbReference type="GO" id="GO:0030877">
    <property type="term" value="C:beta-catenin destruction complex"/>
    <property type="evidence" value="ECO:0007669"/>
    <property type="project" value="TreeGrafter"/>
</dbReference>
<dbReference type="Proteomes" id="UP001168821">
    <property type="component" value="Unassembled WGS sequence"/>
</dbReference>
<sequence length="1021" mass="113076">MMSITGAFSSLGINERKENSTDKKIPKNRSTISLPNMVLSERPKFIRDVCDDEVETTEQPVDFSKKYCETKLIHPEKDNTRSCTFNNVVKSYNNSFTMYAETDLDQPTDYSLRYAEDDSDSDRCNKISKTEAPEFVQDTIKTYCTEDTPYETPFNFSTATSMSDLRIDDKAAIVDKLDDLKAVDVAVKEISNNRRGKIKSEFSSGLMSPEKPVKYCEEGTPGYFSRVPSCGSLNSIHVNDPPKQELKEYNSKKELRRVNKFPAEPKAVKFEEVVNYAEETPLMFSRSSSLASLDSIEQHSIHDDRSSVVSDFSRVTSGVISPSELPDSPSQTVPPSPRPRKTLIIFPTVPPKKTEEIIPETAQNVPKSSVFEDVVKKFKVESTPLHFSTATSLSSLIDDEVDSKIPHSNQEACGADDSVENKAGALNNLDLNNDLSENSEDEDILAACINIGMQSNRYSQPKPDTPSPTTVPPTYKFATLPEIVDLSKPELPVKNSPYVFPVKPPEDLLQKTDVTSDSLRTYCTEGTPALLSHAGSNSDLSVLSHLNEKPISFKDSLENDKHDLLDSTTAARETGHEELCEKEDLDFVDVENCSNTSRRSSFSSLSDDSHESEEALLEECMLAGMPKSNSPCKSVTLVTEESQQVPDLDKVGPDVGEIASSDEDDVVILEDCIKMGIESNRYIQCKPKSTPVSSEFKTPPNPTIAINGVPKHPLTNSAATFSLNQNSSKTLSPPISNDTVKNYCTEGTPAILSHAGSCSNLSVLSTQSNENGNFSDEEDDEKLLEECVKYGIAAITQKNQVLIRPPEPPPDDSDSTSSLSDDSFEAEQALQQCIRAGMPKRTRPSQEDSSELTPAEKALLQQCILEGMKKCRAVPKRQPEEDSSELTEAEQALLRHCIISGMPKNRNVSTGRPSGSRESAELTESERLLLQQCIMAGMPKSRNRGGSRQVGRRVKEGEREHTCCIHCPKNKAKQGYIKGKKKYKERGVVQVRESRDVNIVYVTSQILTVKEVVDRTHENWV</sequence>
<evidence type="ECO:0000256" key="1">
    <source>
        <dbReference type="SAM" id="MobiDB-lite"/>
    </source>
</evidence>
<dbReference type="GO" id="GO:0016055">
    <property type="term" value="P:Wnt signaling pathway"/>
    <property type="evidence" value="ECO:0007669"/>
    <property type="project" value="InterPro"/>
</dbReference>
<dbReference type="GO" id="GO:0001708">
    <property type="term" value="P:cell fate specification"/>
    <property type="evidence" value="ECO:0007669"/>
    <property type="project" value="TreeGrafter"/>
</dbReference>
<name>A0AA38HQ07_9CUCU</name>
<dbReference type="EMBL" id="JALNTZ010000010">
    <property type="protein sequence ID" value="KAJ3640517.1"/>
    <property type="molecule type" value="Genomic_DNA"/>
</dbReference>
<dbReference type="GO" id="GO:0007399">
    <property type="term" value="P:nervous system development"/>
    <property type="evidence" value="ECO:0007669"/>
    <property type="project" value="TreeGrafter"/>
</dbReference>
<feature type="compositionally biased region" description="Basic and acidic residues" evidence="1">
    <location>
        <begin position="14"/>
        <end position="25"/>
    </location>
</feature>
<dbReference type="GO" id="GO:0007389">
    <property type="term" value="P:pattern specification process"/>
    <property type="evidence" value="ECO:0007669"/>
    <property type="project" value="TreeGrafter"/>
</dbReference>
<reference evidence="2" key="1">
    <citation type="journal article" date="2023" name="G3 (Bethesda)">
        <title>Whole genome assemblies of Zophobas morio and Tenebrio molitor.</title>
        <authorList>
            <person name="Kaur S."/>
            <person name="Stinson S.A."/>
            <person name="diCenzo G.C."/>
        </authorList>
    </citation>
    <scope>NUCLEOTIDE SEQUENCE</scope>
    <source>
        <strain evidence="2">QUZm001</strain>
    </source>
</reference>
<evidence type="ECO:0000313" key="3">
    <source>
        <dbReference type="Proteomes" id="UP001168821"/>
    </source>
</evidence>